<evidence type="ECO:0000313" key="1">
    <source>
        <dbReference type="EMBL" id="MBC2649499.1"/>
    </source>
</evidence>
<keyword evidence="2" id="KW-1185">Reference proteome</keyword>
<name>A0ABR6U121_CITBR</name>
<evidence type="ECO:0000313" key="2">
    <source>
        <dbReference type="Proteomes" id="UP000586346"/>
    </source>
</evidence>
<protein>
    <submittedName>
        <fullName evidence="1">Uncharacterized protein</fullName>
    </submittedName>
</protein>
<dbReference type="EMBL" id="JACLAH010000010">
    <property type="protein sequence ID" value="MBC2649499.1"/>
    <property type="molecule type" value="Genomic_DNA"/>
</dbReference>
<accession>A0ABR6U121</accession>
<reference evidence="1 2" key="1">
    <citation type="submission" date="2020-08" db="EMBL/GenBank/DDBJ databases">
        <title>Emergence and comparative genomics analysis of Citrobacter in Fennec fox imported from North Africa to China.</title>
        <authorList>
            <person name="Zheng B."/>
        </authorList>
    </citation>
    <scope>NUCLEOTIDE SEQUENCE [LARGE SCALE GENOMIC DNA]</scope>
    <source>
        <strain evidence="1 2">FF371</strain>
    </source>
</reference>
<dbReference type="Proteomes" id="UP000586346">
    <property type="component" value="Unassembled WGS sequence"/>
</dbReference>
<sequence>MTREEAINKLKILQRMGDKEIAHCNADDVICELLKALGYEDVVKEYDEIDKWYA</sequence>
<comment type="caution">
    <text evidence="1">The sequence shown here is derived from an EMBL/GenBank/DDBJ whole genome shotgun (WGS) entry which is preliminary data.</text>
</comment>
<proteinExistence type="predicted"/>
<gene>
    <name evidence="1" type="ORF">H6P72_23125</name>
</gene>
<dbReference type="RefSeq" id="WP_185655114.1">
    <property type="nucleotide sequence ID" value="NZ_CBDITX010000011.1"/>
</dbReference>
<organism evidence="1 2">
    <name type="scientific">Citrobacter braakii</name>
    <dbReference type="NCBI Taxonomy" id="57706"/>
    <lineage>
        <taxon>Bacteria</taxon>
        <taxon>Pseudomonadati</taxon>
        <taxon>Pseudomonadota</taxon>
        <taxon>Gammaproteobacteria</taxon>
        <taxon>Enterobacterales</taxon>
        <taxon>Enterobacteriaceae</taxon>
        <taxon>Citrobacter</taxon>
        <taxon>Citrobacter freundii complex</taxon>
    </lineage>
</organism>